<dbReference type="InterPro" id="IPR011333">
    <property type="entry name" value="SKP1/BTB/POZ_sf"/>
</dbReference>
<feature type="region of interest" description="Disordered" evidence="2">
    <location>
        <begin position="1"/>
        <end position="40"/>
    </location>
</feature>
<feature type="region of interest" description="Disordered" evidence="2">
    <location>
        <begin position="428"/>
        <end position="455"/>
    </location>
</feature>
<feature type="coiled-coil region" evidence="1">
    <location>
        <begin position="468"/>
        <end position="507"/>
    </location>
</feature>
<reference evidence="3" key="1">
    <citation type="submission" date="2019-04" db="EMBL/GenBank/DDBJ databases">
        <title>Sequencing of skin fungus with MAO and IRED activity.</title>
        <authorList>
            <person name="Marsaioli A.J."/>
            <person name="Bonatto J.M.C."/>
            <person name="Reis Junior O."/>
        </authorList>
    </citation>
    <scope>NUCLEOTIDE SEQUENCE</scope>
    <source>
        <strain evidence="3">30M1</strain>
    </source>
</reference>
<dbReference type="PANTHER" id="PTHR37538:SF4">
    <property type="entry name" value="PITSLRE SERINE_THREONINE-PROTEIN KINASE CDC2L1"/>
    <property type="match status" value="1"/>
</dbReference>
<dbReference type="EMBL" id="SWKU01000049">
    <property type="protein sequence ID" value="KAF2993659.1"/>
    <property type="molecule type" value="Genomic_DNA"/>
</dbReference>
<dbReference type="Proteomes" id="UP000801428">
    <property type="component" value="Unassembled WGS sequence"/>
</dbReference>
<organism evidence="3 4">
    <name type="scientific">Curvularia kusanoi</name>
    <name type="common">Cochliobolus kusanoi</name>
    <dbReference type="NCBI Taxonomy" id="90978"/>
    <lineage>
        <taxon>Eukaryota</taxon>
        <taxon>Fungi</taxon>
        <taxon>Dikarya</taxon>
        <taxon>Ascomycota</taxon>
        <taxon>Pezizomycotina</taxon>
        <taxon>Dothideomycetes</taxon>
        <taxon>Pleosporomycetidae</taxon>
        <taxon>Pleosporales</taxon>
        <taxon>Pleosporineae</taxon>
        <taxon>Pleosporaceae</taxon>
        <taxon>Curvularia</taxon>
    </lineage>
</organism>
<evidence type="ECO:0000256" key="1">
    <source>
        <dbReference type="SAM" id="Coils"/>
    </source>
</evidence>
<dbReference type="PANTHER" id="PTHR37538">
    <property type="entry name" value="BTB DOMAIN-CONTAINING PROTEIN"/>
    <property type="match status" value="1"/>
</dbReference>
<gene>
    <name evidence="3" type="ORF">E8E13_000184</name>
</gene>
<accession>A0A9P4T3X6</accession>
<keyword evidence="1" id="KW-0175">Coiled coil</keyword>
<comment type="caution">
    <text evidence="3">The sequence shown here is derived from an EMBL/GenBank/DDBJ whole genome shotgun (WGS) entry which is preliminary data.</text>
</comment>
<dbReference type="Gene3D" id="3.30.710.10">
    <property type="entry name" value="Potassium Channel Kv1.1, Chain A"/>
    <property type="match status" value="1"/>
</dbReference>
<evidence type="ECO:0000256" key="2">
    <source>
        <dbReference type="SAM" id="MobiDB-lite"/>
    </source>
</evidence>
<name>A0A9P4T3X6_CURKU</name>
<evidence type="ECO:0000313" key="3">
    <source>
        <dbReference type="EMBL" id="KAF2993659.1"/>
    </source>
</evidence>
<protein>
    <submittedName>
        <fullName evidence="3">Uncharacterized protein</fullName>
    </submittedName>
</protein>
<evidence type="ECO:0000313" key="4">
    <source>
        <dbReference type="Proteomes" id="UP000801428"/>
    </source>
</evidence>
<sequence>MAKKKTRSCTVEYRESMGNVPDGDQTLTAPEQPVEPDVHEGEEVVVVDIPPTTPDTSVDKEKSALGPHNPISPYACDPVAIKVGPSLATYWIPKQLLSSSQWSTTVAGGTIRLPDISAETGHTLAHYLYTGTYDALEANGEEATLPVHGKFKQAWLTLSLASTYELRGLEKLAREQIELHGSQMSLVEVLKSVGQDFSGVSCSWSNEYLQSRVGEQFDLDHTILTSEAFFDSVGEGALHKFTIRYVLQLFSVQHTKHVRCCLEATEMSSEFPKAFCNNMDDVISLDRVSDPDCALAERCVEKGPNLEVRDANEDQVVEAPVTTGPYGELCEPTAPIEVEQQEPECDMRTSEQAGDVSVPAEDFPVEDDAWGFDVRRTKVKTGEKSVTAIEDTLHEAEPLQAPKHEKTAADDPWGFAFNDTWVRDKKKKKKGAVEEEPTPTCEPPTDFEPVPEPKKKLQRKMATEATARKEELAQLAEEQVLLERLRLEEEEVAAAAAAAEAEAAMKADDIWGDWGLATKPSSQNKKKKRYEAMEEIIPVAEGPEPVIVPEPAPEPEAPPEPEQEYMIEPELMPEEAMSVAVPESPGKLYCTDADENTWTELVWTGKSLASYEVKRWLELSGCEVHNSEAEGNDDGEGLCEGENCV</sequence>
<proteinExistence type="predicted"/>
<dbReference type="OrthoDB" id="3594103at2759"/>
<keyword evidence="4" id="KW-1185">Reference proteome</keyword>
<dbReference type="AlphaFoldDB" id="A0A9P4T3X6"/>